<feature type="non-terminal residue" evidence="1">
    <location>
        <position position="1"/>
    </location>
</feature>
<evidence type="ECO:0000313" key="1">
    <source>
        <dbReference type="EMBL" id="KKK61777.1"/>
    </source>
</evidence>
<organism evidence="1">
    <name type="scientific">marine sediment metagenome</name>
    <dbReference type="NCBI Taxonomy" id="412755"/>
    <lineage>
        <taxon>unclassified sequences</taxon>
        <taxon>metagenomes</taxon>
        <taxon>ecological metagenomes</taxon>
    </lineage>
</organism>
<proteinExistence type="predicted"/>
<comment type="caution">
    <text evidence="1">The sequence shown here is derived from an EMBL/GenBank/DDBJ whole genome shotgun (WGS) entry which is preliminary data.</text>
</comment>
<gene>
    <name evidence="1" type="ORF">LCGC14_3010940</name>
</gene>
<name>A0A0F8WY41_9ZZZZ</name>
<accession>A0A0F8WY41</accession>
<sequence length="107" mass="11346">PDLASSGVRAQITTDSSGRYVYAVWSSPAGVQVALSSDFGVTWVSPTTTPAGSPDLASSGQFAQITTDSSGRYVYAVWESGADVQVANGFKTFFPIKSLTIKRKLNY</sequence>
<dbReference type="AlphaFoldDB" id="A0A0F8WY41"/>
<dbReference type="SUPFAM" id="SSF50939">
    <property type="entry name" value="Sialidases"/>
    <property type="match status" value="1"/>
</dbReference>
<dbReference type="EMBL" id="LAZR01062314">
    <property type="protein sequence ID" value="KKK61777.1"/>
    <property type="molecule type" value="Genomic_DNA"/>
</dbReference>
<evidence type="ECO:0008006" key="2">
    <source>
        <dbReference type="Google" id="ProtNLM"/>
    </source>
</evidence>
<protein>
    <recommendedName>
        <fullName evidence="2">Sialidase domain-containing protein</fullName>
    </recommendedName>
</protein>
<reference evidence="1" key="1">
    <citation type="journal article" date="2015" name="Nature">
        <title>Complex archaea that bridge the gap between prokaryotes and eukaryotes.</title>
        <authorList>
            <person name="Spang A."/>
            <person name="Saw J.H."/>
            <person name="Jorgensen S.L."/>
            <person name="Zaremba-Niedzwiedzka K."/>
            <person name="Martijn J."/>
            <person name="Lind A.E."/>
            <person name="van Eijk R."/>
            <person name="Schleper C."/>
            <person name="Guy L."/>
            <person name="Ettema T.J."/>
        </authorList>
    </citation>
    <scope>NUCLEOTIDE SEQUENCE</scope>
</reference>
<dbReference type="InterPro" id="IPR036278">
    <property type="entry name" value="Sialidase_sf"/>
</dbReference>